<protein>
    <submittedName>
        <fullName evidence="1">Possible Geminivirus coat protein</fullName>
    </submittedName>
</protein>
<proteinExistence type="predicted"/>
<accession>A2CAC5</accession>
<dbReference type="EMBL" id="CP000554">
    <property type="protein sequence ID" value="ABM78435.1"/>
    <property type="molecule type" value="Genomic_DNA"/>
</dbReference>
<gene>
    <name evidence="1" type="ordered locus">P9303_16911</name>
</gene>
<dbReference type="AlphaFoldDB" id="A2CAC5"/>
<keyword evidence="1" id="KW-0946">Virion</keyword>
<keyword evidence="1" id="KW-0167">Capsid protein</keyword>
<dbReference type="KEGG" id="pmf:P9303_16911"/>
<name>A2CAC5_PROM3</name>
<reference evidence="1 2" key="1">
    <citation type="journal article" date="2007" name="PLoS Genet.">
        <title>Patterns and implications of gene gain and loss in the evolution of Prochlorococcus.</title>
        <authorList>
            <person name="Kettler G.C."/>
            <person name="Martiny A.C."/>
            <person name="Huang K."/>
            <person name="Zucker J."/>
            <person name="Coleman M.L."/>
            <person name="Rodrigue S."/>
            <person name="Chen F."/>
            <person name="Lapidus A."/>
            <person name="Ferriera S."/>
            <person name="Johnson J."/>
            <person name="Steglich C."/>
            <person name="Church G.M."/>
            <person name="Richardson P."/>
            <person name="Chisholm S.W."/>
        </authorList>
    </citation>
    <scope>NUCLEOTIDE SEQUENCE [LARGE SCALE GENOMIC DNA]</scope>
    <source>
        <strain evidence="1 2">MIT 9303</strain>
    </source>
</reference>
<evidence type="ECO:0000313" key="1">
    <source>
        <dbReference type="EMBL" id="ABM78435.1"/>
    </source>
</evidence>
<evidence type="ECO:0000313" key="2">
    <source>
        <dbReference type="Proteomes" id="UP000002274"/>
    </source>
</evidence>
<organism evidence="1 2">
    <name type="scientific">Prochlorococcus marinus (strain MIT 9303)</name>
    <dbReference type="NCBI Taxonomy" id="59922"/>
    <lineage>
        <taxon>Bacteria</taxon>
        <taxon>Bacillati</taxon>
        <taxon>Cyanobacteriota</taxon>
        <taxon>Cyanophyceae</taxon>
        <taxon>Synechococcales</taxon>
        <taxon>Prochlorococcaceae</taxon>
        <taxon>Prochlorococcus</taxon>
    </lineage>
</organism>
<dbReference type="HOGENOM" id="CLU_2025613_0_0_3"/>
<dbReference type="Proteomes" id="UP000002274">
    <property type="component" value="Chromosome"/>
</dbReference>
<sequence>MTGNEIQQTAQNLSVLVASAADVCLKPWLHAVVLTDVADVDDQKPGSTPDLTSAKSVDLIVRIECRNREGDRLPEHDLELEIYRSGNDLNLMLTWCELPDRPMLWQGQHPVWMDGNSGQRCQPPEDGAPMESFARRLRALLVLPEQS</sequence>